<keyword evidence="7" id="KW-0547">Nucleotide-binding</keyword>
<dbReference type="GO" id="GO:0031942">
    <property type="term" value="C:i-AAA complex"/>
    <property type="evidence" value="ECO:0007669"/>
    <property type="project" value="EnsemblFungi"/>
</dbReference>
<comment type="similarity">
    <text evidence="4">In the N-terminal section; belongs to the AAA ATPase family.</text>
</comment>
<sequence length="850" mass="91254">MAFQNALLPELAAVTAEIWPSVANSLATSWRASTTLTRPASSPSPTSQSDRTSTLPDFLRNDLPSRNSSPPSHLPTYDIRSTIATMPSFALAAAANPLAQRPTFRLAAQRTTGALPRLFSTIATGGMQRGAAGIHTASRFQPPTVPRPTPAQSSICILLGRAIGLTPYTGLLQYRNFSNGGISRNMLANLEAAANRNPTSPTAQNAFYQVLLKANMPAIIVERYQSGRYAKNQAVEEAYAKALSLLTGNKNVDIGSNEGHSSGLSQGQLQAISQAVAANAHGGNIAVSAKGSGAKDGPIHVVVDESIATTIFKWIRFFLVFGFVCYLSLIVVSMVVESFNTLKRTGTARADAEVKAEAQKARFADVHGCDEAKEELQEIVEFLKNPDKFSTLGGKLPKGVLLVGPPGTGKTLLARAVAGEAGVPFFYMSGSEFDEIYVGVGAKRVRDLFSAARAKSPAIIFIDELDAIGGKRNTRDATYVKQTLNQLLTELDGFDQSSQVIILAATNFPKLLDKALTRPGRFDRHVAVDLPDVRGRLAILKHHAKKVKMSEGINLQELAQGTSGLSGAELENIVNSAAINASKNKSMFVTMRDLIWAKDKVIMGAEKKTMVISEKEKLMTAYHEAGHALAALYTTAQPMPLYKVTILPRGMSLGHTAFLPQMDKYSWSSSDYTARIDCSMGGKVAEEIVYGNDMVTSGVSADLNNATDLAFQMVASFGMGGGGLAPMDFSSRYNSLSSATKELVEKEVQKLLSVSYDRTKELLRLKRKELDLLAQALVDYETLDKEEVLKVIKGEKLTDRIKMPRSGQMTIPRPPSPLESLPPIAGGQQGEDAGGSTEPPPPPPAPPASV</sequence>
<dbReference type="GO" id="GO:0141164">
    <property type="term" value="P:mitochondrial protein quality control"/>
    <property type="evidence" value="ECO:0007669"/>
    <property type="project" value="EnsemblFungi"/>
</dbReference>
<evidence type="ECO:0000256" key="1">
    <source>
        <dbReference type="ARBA" id="ARBA00001947"/>
    </source>
</evidence>
<dbReference type="GO" id="GO:0005524">
    <property type="term" value="F:ATP binding"/>
    <property type="evidence" value="ECO:0007669"/>
    <property type="project" value="UniProtKB-KW"/>
</dbReference>
<reference evidence="17" key="1">
    <citation type="submission" date="2014-12" db="EMBL/GenBank/DDBJ databases">
        <title>Genome Sequence of Valsa Canker Pathogens Uncovers a Specific Adaption of Colonization on Woody Bark.</title>
        <authorList>
            <person name="Yin Z."/>
            <person name="Liu H."/>
            <person name="Gao X."/>
            <person name="Li Z."/>
            <person name="Song N."/>
            <person name="Ke X."/>
            <person name="Dai Q."/>
            <person name="Wu Y."/>
            <person name="Sun Y."/>
            <person name="Xu J.-R."/>
            <person name="Kang Z.K."/>
            <person name="Wang L."/>
            <person name="Huang L."/>
        </authorList>
    </citation>
    <scope>NUCLEOTIDE SEQUENCE [LARGE SCALE GENOMIC DNA]</scope>
    <source>
        <strain evidence="17">SXYL134</strain>
    </source>
</reference>
<keyword evidence="14" id="KW-0812">Transmembrane</keyword>
<comment type="subcellular location">
    <subcellularLocation>
        <location evidence="2">Membrane</location>
    </subcellularLocation>
</comment>
<dbReference type="SUPFAM" id="SSF52540">
    <property type="entry name" value="P-loop containing nucleoside triphosphate hydrolases"/>
    <property type="match status" value="1"/>
</dbReference>
<dbReference type="InterPro" id="IPR000642">
    <property type="entry name" value="Peptidase_M41"/>
</dbReference>
<feature type="compositionally biased region" description="Polar residues" evidence="13">
    <location>
        <begin position="34"/>
        <end position="55"/>
    </location>
</feature>
<evidence type="ECO:0000256" key="2">
    <source>
        <dbReference type="ARBA" id="ARBA00004370"/>
    </source>
</evidence>
<dbReference type="GO" id="GO:0033619">
    <property type="term" value="P:membrane protein proteolysis"/>
    <property type="evidence" value="ECO:0007669"/>
    <property type="project" value="EnsemblFungi"/>
</dbReference>
<evidence type="ECO:0000256" key="5">
    <source>
        <dbReference type="ARBA" id="ARBA00022670"/>
    </source>
</evidence>
<keyword evidence="8" id="KW-0378">Hydrolase</keyword>
<keyword evidence="5 16" id="KW-0645">Protease</keyword>
<dbReference type="PANTHER" id="PTHR23076">
    <property type="entry name" value="METALLOPROTEASE M41 FTSH"/>
    <property type="match status" value="1"/>
</dbReference>
<dbReference type="GO" id="GO:0004222">
    <property type="term" value="F:metalloendopeptidase activity"/>
    <property type="evidence" value="ECO:0007669"/>
    <property type="project" value="InterPro"/>
</dbReference>
<evidence type="ECO:0000256" key="14">
    <source>
        <dbReference type="SAM" id="Phobius"/>
    </source>
</evidence>
<accession>A0A194V3Z7</accession>
<dbReference type="InterPro" id="IPR041569">
    <property type="entry name" value="AAA_lid_3"/>
</dbReference>
<dbReference type="GO" id="GO:0045041">
    <property type="term" value="P:protein import into mitochondrial intermembrane space"/>
    <property type="evidence" value="ECO:0007669"/>
    <property type="project" value="EnsemblFungi"/>
</dbReference>
<dbReference type="FunFam" id="1.20.58.760:FF:000001">
    <property type="entry name" value="ATP-dependent zinc metalloprotease FtsH"/>
    <property type="match status" value="1"/>
</dbReference>
<dbReference type="GO" id="GO:0007005">
    <property type="term" value="P:mitochondrion organization"/>
    <property type="evidence" value="ECO:0007669"/>
    <property type="project" value="TreeGrafter"/>
</dbReference>
<dbReference type="OrthoDB" id="1413014at2759"/>
<dbReference type="FunFam" id="3.40.50.300:FF:000175">
    <property type="entry name" value="ATP-dependent zinc metalloprotease FTSH 4"/>
    <property type="match status" value="1"/>
</dbReference>
<dbReference type="STRING" id="694573.A0A194V3Z7"/>
<dbReference type="Pfam" id="PF01434">
    <property type="entry name" value="Peptidase_M41"/>
    <property type="match status" value="1"/>
</dbReference>
<evidence type="ECO:0000256" key="8">
    <source>
        <dbReference type="ARBA" id="ARBA00022801"/>
    </source>
</evidence>
<evidence type="ECO:0000259" key="15">
    <source>
        <dbReference type="SMART" id="SM00382"/>
    </source>
</evidence>
<gene>
    <name evidence="16" type="ORF">VP1G_05917</name>
</gene>
<dbReference type="InterPro" id="IPR037219">
    <property type="entry name" value="Peptidase_M41-like"/>
</dbReference>
<evidence type="ECO:0000256" key="10">
    <source>
        <dbReference type="ARBA" id="ARBA00022840"/>
    </source>
</evidence>
<dbReference type="AlphaFoldDB" id="A0A194V3Z7"/>
<keyword evidence="10" id="KW-0067">ATP-binding</keyword>
<protein>
    <submittedName>
        <fullName evidence="16">Mitochondrial inner membrane i-AAA protease supercomplex subunit YME1</fullName>
    </submittedName>
</protein>
<keyword evidence="11" id="KW-0482">Metalloprotease</keyword>
<keyword evidence="17" id="KW-1185">Reference proteome</keyword>
<keyword evidence="14" id="KW-1133">Transmembrane helix</keyword>
<dbReference type="GO" id="GO:0016887">
    <property type="term" value="F:ATP hydrolysis activity"/>
    <property type="evidence" value="ECO:0007669"/>
    <property type="project" value="InterPro"/>
</dbReference>
<evidence type="ECO:0000313" key="16">
    <source>
        <dbReference type="EMBL" id="KUI58657.1"/>
    </source>
</evidence>
<comment type="cofactor">
    <cofactor evidence="1">
        <name>Zn(2+)</name>
        <dbReference type="ChEBI" id="CHEBI:29105"/>
    </cofactor>
</comment>
<feature type="transmembrane region" description="Helical" evidence="14">
    <location>
        <begin position="314"/>
        <end position="336"/>
    </location>
</feature>
<keyword evidence="9" id="KW-0862">Zinc</keyword>
<dbReference type="SMART" id="SM00382">
    <property type="entry name" value="AAA"/>
    <property type="match status" value="1"/>
</dbReference>
<dbReference type="InterPro" id="IPR003960">
    <property type="entry name" value="ATPase_AAA_CS"/>
</dbReference>
<dbReference type="InterPro" id="IPR003959">
    <property type="entry name" value="ATPase_AAA_core"/>
</dbReference>
<evidence type="ECO:0000256" key="6">
    <source>
        <dbReference type="ARBA" id="ARBA00022723"/>
    </source>
</evidence>
<evidence type="ECO:0000256" key="11">
    <source>
        <dbReference type="ARBA" id="ARBA00023049"/>
    </source>
</evidence>
<dbReference type="GO" id="GO:0004176">
    <property type="term" value="F:ATP-dependent peptidase activity"/>
    <property type="evidence" value="ECO:0007669"/>
    <property type="project" value="EnsemblFungi"/>
</dbReference>
<dbReference type="PANTHER" id="PTHR23076:SF97">
    <property type="entry name" value="ATP-DEPENDENT ZINC METALLOPROTEASE YME1L1"/>
    <property type="match status" value="1"/>
</dbReference>
<dbReference type="EMBL" id="KN714716">
    <property type="protein sequence ID" value="KUI58657.1"/>
    <property type="molecule type" value="Genomic_DNA"/>
</dbReference>
<dbReference type="CDD" id="cd19501">
    <property type="entry name" value="RecA-like_FtsH"/>
    <property type="match status" value="1"/>
</dbReference>
<dbReference type="HAMAP" id="MF_01458">
    <property type="entry name" value="FtsH"/>
    <property type="match status" value="1"/>
</dbReference>
<dbReference type="GO" id="GO:0046872">
    <property type="term" value="F:metal ion binding"/>
    <property type="evidence" value="ECO:0007669"/>
    <property type="project" value="UniProtKB-KW"/>
</dbReference>
<evidence type="ECO:0000256" key="7">
    <source>
        <dbReference type="ARBA" id="ARBA00022741"/>
    </source>
</evidence>
<keyword evidence="6" id="KW-0479">Metal-binding</keyword>
<evidence type="ECO:0000256" key="12">
    <source>
        <dbReference type="ARBA" id="ARBA00023136"/>
    </source>
</evidence>
<evidence type="ECO:0000256" key="9">
    <source>
        <dbReference type="ARBA" id="ARBA00022833"/>
    </source>
</evidence>
<dbReference type="InterPro" id="IPR003593">
    <property type="entry name" value="AAA+_ATPase"/>
</dbReference>
<evidence type="ECO:0000313" key="17">
    <source>
        <dbReference type="Proteomes" id="UP000078576"/>
    </source>
</evidence>
<dbReference type="InterPro" id="IPR027417">
    <property type="entry name" value="P-loop_NTPase"/>
</dbReference>
<evidence type="ECO:0000256" key="3">
    <source>
        <dbReference type="ARBA" id="ARBA00010044"/>
    </source>
</evidence>
<feature type="region of interest" description="Disordered" evidence="13">
    <location>
        <begin position="801"/>
        <end position="850"/>
    </location>
</feature>
<feature type="region of interest" description="Disordered" evidence="13">
    <location>
        <begin position="34"/>
        <end position="76"/>
    </location>
</feature>
<dbReference type="PROSITE" id="PS00674">
    <property type="entry name" value="AAA"/>
    <property type="match status" value="1"/>
</dbReference>
<dbReference type="FunFam" id="1.10.8.60:FF:000001">
    <property type="entry name" value="ATP-dependent zinc metalloprotease FtsH"/>
    <property type="match status" value="1"/>
</dbReference>
<dbReference type="Pfam" id="PF21232">
    <property type="entry name" value="Yme1-like_N"/>
    <property type="match status" value="1"/>
</dbReference>
<dbReference type="Proteomes" id="UP000078576">
    <property type="component" value="Unassembled WGS sequence"/>
</dbReference>
<proteinExistence type="inferred from homology"/>
<dbReference type="Gene3D" id="1.10.8.60">
    <property type="match status" value="1"/>
</dbReference>
<feature type="domain" description="AAA+ ATPase" evidence="15">
    <location>
        <begin position="396"/>
        <end position="532"/>
    </location>
</feature>
<dbReference type="Pfam" id="PF00004">
    <property type="entry name" value="AAA"/>
    <property type="match status" value="1"/>
</dbReference>
<keyword evidence="12 14" id="KW-0472">Membrane</keyword>
<dbReference type="SUPFAM" id="SSF140990">
    <property type="entry name" value="FtsH protease domain-like"/>
    <property type="match status" value="1"/>
</dbReference>
<dbReference type="Gene3D" id="3.40.50.300">
    <property type="entry name" value="P-loop containing nucleotide triphosphate hydrolases"/>
    <property type="match status" value="1"/>
</dbReference>
<dbReference type="Pfam" id="PF17862">
    <property type="entry name" value="AAA_lid_3"/>
    <property type="match status" value="1"/>
</dbReference>
<evidence type="ECO:0000256" key="4">
    <source>
        <dbReference type="ARBA" id="ARBA00010550"/>
    </source>
</evidence>
<dbReference type="GO" id="GO:0030150">
    <property type="term" value="P:protein import into mitochondrial matrix"/>
    <property type="evidence" value="ECO:0007669"/>
    <property type="project" value="EnsemblFungi"/>
</dbReference>
<evidence type="ECO:0000256" key="13">
    <source>
        <dbReference type="SAM" id="MobiDB-lite"/>
    </source>
</evidence>
<organism evidence="16 17">
    <name type="scientific">Cytospora mali</name>
    <name type="common">Apple Valsa canker fungus</name>
    <name type="synonym">Valsa mali</name>
    <dbReference type="NCBI Taxonomy" id="578113"/>
    <lineage>
        <taxon>Eukaryota</taxon>
        <taxon>Fungi</taxon>
        <taxon>Dikarya</taxon>
        <taxon>Ascomycota</taxon>
        <taxon>Pezizomycotina</taxon>
        <taxon>Sordariomycetes</taxon>
        <taxon>Sordariomycetidae</taxon>
        <taxon>Diaporthales</taxon>
        <taxon>Cytosporaceae</taxon>
        <taxon>Cytospora</taxon>
    </lineage>
</organism>
<dbReference type="Gene3D" id="1.20.58.760">
    <property type="entry name" value="Peptidase M41"/>
    <property type="match status" value="1"/>
</dbReference>
<dbReference type="InterPro" id="IPR048438">
    <property type="entry name" value="Yme1-like_N"/>
</dbReference>
<comment type="similarity">
    <text evidence="3">In the C-terminal section; belongs to the peptidase M41 family.</text>
</comment>
<dbReference type="InterPro" id="IPR005936">
    <property type="entry name" value="FtsH"/>
</dbReference>
<name>A0A194V3Z7_CYTMA</name>
<dbReference type="GO" id="GO:0006457">
    <property type="term" value="P:protein folding"/>
    <property type="evidence" value="ECO:0007669"/>
    <property type="project" value="EnsemblFungi"/>
</dbReference>
<feature type="compositionally biased region" description="Pro residues" evidence="13">
    <location>
        <begin position="838"/>
        <end position="850"/>
    </location>
</feature>